<proteinExistence type="predicted"/>
<dbReference type="AlphaFoldDB" id="A0A133V5F4"/>
<gene>
    <name evidence="1" type="ORF">AKJ44_02270</name>
</gene>
<comment type="caution">
    <text evidence="1">The sequence shown here is derived from an EMBL/GenBank/DDBJ whole genome shotgun (WGS) entry which is preliminary data.</text>
</comment>
<accession>A0A133V5F4</accession>
<evidence type="ECO:0000313" key="1">
    <source>
        <dbReference type="EMBL" id="KXB01673.1"/>
    </source>
</evidence>
<dbReference type="Proteomes" id="UP000070035">
    <property type="component" value="Unassembled WGS sequence"/>
</dbReference>
<protein>
    <submittedName>
        <fullName evidence="1">Uncharacterized protein</fullName>
    </submittedName>
</protein>
<sequence>MLNTGVSSKISFKKLASKVRNVYVGLSGEDIPADANSLIKRRLEVLKTIKEEAKNFRELDCGEIDVFLKAHLDAVGIVAAVNGDIVDLSAENFGIFGHTGIRRGRVFVGTCSQADDWFFSDLSSRVGPR</sequence>
<organism evidence="1 2">
    <name type="scientific">candidate division MSBL1 archaeon SCGC-AAA261F17</name>
    <dbReference type="NCBI Taxonomy" id="1698274"/>
    <lineage>
        <taxon>Archaea</taxon>
        <taxon>Methanobacteriati</taxon>
        <taxon>Methanobacteriota</taxon>
        <taxon>candidate division MSBL1</taxon>
    </lineage>
</organism>
<evidence type="ECO:0000313" key="2">
    <source>
        <dbReference type="Proteomes" id="UP000070035"/>
    </source>
</evidence>
<dbReference type="EMBL" id="LHXY01000030">
    <property type="protein sequence ID" value="KXB01673.1"/>
    <property type="molecule type" value="Genomic_DNA"/>
</dbReference>
<reference evidence="1 2" key="1">
    <citation type="journal article" date="2016" name="Sci. Rep.">
        <title>Metabolic traits of an uncultured archaeal lineage -MSBL1- from brine pools of the Red Sea.</title>
        <authorList>
            <person name="Mwirichia R."/>
            <person name="Alam I."/>
            <person name="Rashid M."/>
            <person name="Vinu M."/>
            <person name="Ba-Alawi W."/>
            <person name="Anthony Kamau A."/>
            <person name="Kamanda Ngugi D."/>
            <person name="Goker M."/>
            <person name="Klenk H.P."/>
            <person name="Bajic V."/>
            <person name="Stingl U."/>
        </authorList>
    </citation>
    <scope>NUCLEOTIDE SEQUENCE [LARGE SCALE GENOMIC DNA]</scope>
    <source>
        <strain evidence="1">SCGC-AAA261F17</strain>
    </source>
</reference>
<name>A0A133V5F4_9EURY</name>
<keyword evidence="2" id="KW-1185">Reference proteome</keyword>